<dbReference type="GO" id="GO:0050667">
    <property type="term" value="P:homocysteine metabolic process"/>
    <property type="evidence" value="ECO:0007669"/>
    <property type="project" value="TreeGrafter"/>
</dbReference>
<evidence type="ECO:0000256" key="7">
    <source>
        <dbReference type="ARBA" id="ARBA00013998"/>
    </source>
</evidence>
<evidence type="ECO:0000256" key="17">
    <source>
        <dbReference type="ARBA" id="ARBA00025552"/>
    </source>
</evidence>
<gene>
    <name evidence="24" type="ORF">H9892_01885</name>
</gene>
<evidence type="ECO:0000259" key="23">
    <source>
        <dbReference type="PROSITE" id="PS51337"/>
    </source>
</evidence>
<dbReference type="InterPro" id="IPR011005">
    <property type="entry name" value="Dihydropteroate_synth-like_sf"/>
</dbReference>
<evidence type="ECO:0000256" key="12">
    <source>
        <dbReference type="ARBA" id="ARBA00022691"/>
    </source>
</evidence>
<evidence type="ECO:0000256" key="8">
    <source>
        <dbReference type="ARBA" id="ARBA00022603"/>
    </source>
</evidence>
<dbReference type="PROSITE" id="PS51332">
    <property type="entry name" value="B12_BINDING"/>
    <property type="match status" value="1"/>
</dbReference>
<dbReference type="SUPFAM" id="SSF51717">
    <property type="entry name" value="Dihydropteroate synthetase-like"/>
    <property type="match status" value="1"/>
</dbReference>
<dbReference type="SUPFAM" id="SSF52242">
    <property type="entry name" value="Cobalamin (vitamin B12)-binding domain"/>
    <property type="match status" value="1"/>
</dbReference>
<evidence type="ECO:0000259" key="20">
    <source>
        <dbReference type="PROSITE" id="PS50970"/>
    </source>
</evidence>
<dbReference type="Pfam" id="PF00809">
    <property type="entry name" value="Pterin_bind"/>
    <property type="match status" value="1"/>
</dbReference>
<dbReference type="PROSITE" id="PS51337">
    <property type="entry name" value="B12_BINDING_NTER"/>
    <property type="match status" value="1"/>
</dbReference>
<dbReference type="Gene3D" id="3.20.20.330">
    <property type="entry name" value="Homocysteine-binding-like domain"/>
    <property type="match status" value="1"/>
</dbReference>
<dbReference type="Gene3D" id="1.10.1240.10">
    <property type="entry name" value="Methionine synthase domain"/>
    <property type="match status" value="1"/>
</dbReference>
<dbReference type="SMART" id="SM01018">
    <property type="entry name" value="B12-binding_2"/>
    <property type="match status" value="1"/>
</dbReference>
<organism evidence="24 25">
    <name type="scientific">Candidatus Protoclostridium stercorigallinarum</name>
    <dbReference type="NCBI Taxonomy" id="2838741"/>
    <lineage>
        <taxon>Bacteria</taxon>
        <taxon>Bacillati</taxon>
        <taxon>Bacillota</taxon>
        <taxon>Clostridia</taxon>
        <taxon>Candidatus Protoclostridium</taxon>
    </lineage>
</organism>
<dbReference type="PROSITE" id="PS50970">
    <property type="entry name" value="HCY"/>
    <property type="match status" value="1"/>
</dbReference>
<comment type="pathway">
    <text evidence="4">Amino-acid biosynthesis; L-methionine biosynthesis via de novo pathway; L-methionine from L-homocysteine (MetH route): step 1/1.</text>
</comment>
<evidence type="ECO:0000256" key="5">
    <source>
        <dbReference type="ARBA" id="ARBA00010398"/>
    </source>
</evidence>
<evidence type="ECO:0000256" key="1">
    <source>
        <dbReference type="ARBA" id="ARBA00001700"/>
    </source>
</evidence>
<evidence type="ECO:0000256" key="19">
    <source>
        <dbReference type="PROSITE-ProRule" id="PRU00333"/>
    </source>
</evidence>
<comment type="cofactor">
    <cofactor evidence="3">
        <name>methylcob(III)alamin</name>
        <dbReference type="ChEBI" id="CHEBI:28115"/>
    </cofactor>
</comment>
<evidence type="ECO:0000259" key="22">
    <source>
        <dbReference type="PROSITE" id="PS51332"/>
    </source>
</evidence>
<dbReference type="GO" id="GO:0031419">
    <property type="term" value="F:cobalamin binding"/>
    <property type="evidence" value="ECO:0007669"/>
    <property type="project" value="UniProtKB-KW"/>
</dbReference>
<dbReference type="SUPFAM" id="SSF47644">
    <property type="entry name" value="Methionine synthase domain"/>
    <property type="match status" value="1"/>
</dbReference>
<dbReference type="InterPro" id="IPR003726">
    <property type="entry name" value="HCY_dom"/>
</dbReference>
<dbReference type="InterPro" id="IPR036724">
    <property type="entry name" value="Cobalamin-bd_sf"/>
</dbReference>
<dbReference type="Gene3D" id="3.20.20.20">
    <property type="entry name" value="Dihydropteroate synthase-like"/>
    <property type="match status" value="1"/>
</dbReference>
<evidence type="ECO:0000256" key="4">
    <source>
        <dbReference type="ARBA" id="ARBA00005178"/>
    </source>
</evidence>
<keyword evidence="13 19" id="KW-0479">Metal-binding</keyword>
<dbReference type="InterPro" id="IPR050554">
    <property type="entry name" value="Met_Synthase/Corrinoid"/>
</dbReference>
<dbReference type="GO" id="GO:0046653">
    <property type="term" value="P:tetrahydrofolate metabolic process"/>
    <property type="evidence" value="ECO:0007669"/>
    <property type="project" value="TreeGrafter"/>
</dbReference>
<evidence type="ECO:0000256" key="14">
    <source>
        <dbReference type="ARBA" id="ARBA00022833"/>
    </source>
</evidence>
<comment type="catalytic activity">
    <reaction evidence="1">
        <text>(6S)-5-methyl-5,6,7,8-tetrahydrofolate + L-homocysteine = (6S)-5,6,7,8-tetrahydrofolate + L-methionine</text>
        <dbReference type="Rhea" id="RHEA:11172"/>
        <dbReference type="ChEBI" id="CHEBI:18608"/>
        <dbReference type="ChEBI" id="CHEBI:57453"/>
        <dbReference type="ChEBI" id="CHEBI:57844"/>
        <dbReference type="ChEBI" id="CHEBI:58199"/>
        <dbReference type="EC" id="2.1.1.13"/>
    </reaction>
</comment>
<dbReference type="Gene3D" id="3.40.50.280">
    <property type="entry name" value="Cobalamin-binding domain"/>
    <property type="match status" value="1"/>
</dbReference>
<evidence type="ECO:0000256" key="10">
    <source>
        <dbReference type="ARBA" id="ARBA00022628"/>
    </source>
</evidence>
<dbReference type="InterPro" id="IPR036589">
    <property type="entry name" value="HCY_dom_sf"/>
</dbReference>
<dbReference type="Pfam" id="PF02310">
    <property type="entry name" value="B12-binding"/>
    <property type="match status" value="1"/>
</dbReference>
<keyword evidence="15" id="KW-0486">Methionine biosynthesis</keyword>
<keyword evidence="8 19" id="KW-0489">Methyltransferase</keyword>
<dbReference type="PROSITE" id="PS50972">
    <property type="entry name" value="PTERIN_BINDING"/>
    <property type="match status" value="1"/>
</dbReference>
<feature type="binding site" evidence="19">
    <location>
        <position position="198"/>
    </location>
    <ligand>
        <name>Zn(2+)</name>
        <dbReference type="ChEBI" id="CHEBI:29105"/>
    </ligand>
</feature>
<protein>
    <recommendedName>
        <fullName evidence="7">Methionine synthase</fullName>
        <ecNumber evidence="6">2.1.1.13</ecNumber>
    </recommendedName>
    <alternativeName>
        <fullName evidence="18">5-methyltetrahydrofolate--homocysteine methyltransferase</fullName>
    </alternativeName>
</protein>
<feature type="binding site" evidence="19">
    <location>
        <position position="261"/>
    </location>
    <ligand>
        <name>Zn(2+)</name>
        <dbReference type="ChEBI" id="CHEBI:29105"/>
    </ligand>
</feature>
<dbReference type="Pfam" id="PF02607">
    <property type="entry name" value="B12-binding_2"/>
    <property type="match status" value="1"/>
</dbReference>
<keyword evidence="12" id="KW-0949">S-adenosyl-L-methionine</keyword>
<dbReference type="Proteomes" id="UP000823990">
    <property type="component" value="Unassembled WGS sequence"/>
</dbReference>
<reference evidence="24" key="2">
    <citation type="submission" date="2021-04" db="EMBL/GenBank/DDBJ databases">
        <authorList>
            <person name="Gilroy R."/>
        </authorList>
    </citation>
    <scope>NUCLEOTIDE SEQUENCE</scope>
    <source>
        <strain evidence="24">12435</strain>
    </source>
</reference>
<dbReference type="AlphaFoldDB" id="A0A9D1PZH2"/>
<dbReference type="InterPro" id="IPR006158">
    <property type="entry name" value="Cobalamin-bd"/>
</dbReference>
<feature type="binding site" evidence="19">
    <location>
        <position position="260"/>
    </location>
    <ligand>
        <name>Zn(2+)</name>
        <dbReference type="ChEBI" id="CHEBI:29105"/>
    </ligand>
</feature>
<dbReference type="InterPro" id="IPR003759">
    <property type="entry name" value="Cbl-bd_cap"/>
</dbReference>
<dbReference type="NCBIfam" id="NF005719">
    <property type="entry name" value="PRK07535.1"/>
    <property type="match status" value="1"/>
</dbReference>
<evidence type="ECO:0000313" key="24">
    <source>
        <dbReference type="EMBL" id="HIW02071.1"/>
    </source>
</evidence>
<comment type="cofactor">
    <cofactor evidence="2 19">
        <name>Zn(2+)</name>
        <dbReference type="ChEBI" id="CHEBI:29105"/>
    </cofactor>
</comment>
<keyword evidence="10" id="KW-0846">Cobalamin</keyword>
<dbReference type="PANTHER" id="PTHR45833:SF1">
    <property type="entry name" value="METHIONINE SYNTHASE"/>
    <property type="match status" value="1"/>
</dbReference>
<evidence type="ECO:0000256" key="9">
    <source>
        <dbReference type="ARBA" id="ARBA00022605"/>
    </source>
</evidence>
<comment type="caution">
    <text evidence="24">The sequence shown here is derived from an EMBL/GenBank/DDBJ whole genome shotgun (WGS) entry which is preliminary data.</text>
</comment>
<dbReference type="GO" id="GO:0005829">
    <property type="term" value="C:cytosol"/>
    <property type="evidence" value="ECO:0007669"/>
    <property type="project" value="TreeGrafter"/>
</dbReference>
<evidence type="ECO:0000256" key="15">
    <source>
        <dbReference type="ARBA" id="ARBA00023167"/>
    </source>
</evidence>
<keyword evidence="11 19" id="KW-0808">Transferase</keyword>
<evidence type="ECO:0000256" key="6">
    <source>
        <dbReference type="ARBA" id="ARBA00012032"/>
    </source>
</evidence>
<evidence type="ECO:0000256" key="2">
    <source>
        <dbReference type="ARBA" id="ARBA00001947"/>
    </source>
</evidence>
<evidence type="ECO:0000256" key="18">
    <source>
        <dbReference type="ARBA" id="ARBA00031040"/>
    </source>
</evidence>
<dbReference type="SUPFAM" id="SSF82282">
    <property type="entry name" value="Homocysteine S-methyltransferase"/>
    <property type="match status" value="1"/>
</dbReference>
<dbReference type="InterPro" id="IPR000489">
    <property type="entry name" value="Pterin-binding_dom"/>
</dbReference>
<feature type="domain" description="B12-binding" evidence="22">
    <location>
        <begin position="663"/>
        <end position="784"/>
    </location>
</feature>
<sequence>MKRNFLRHINDHITVFDGAFGTMLQRKVSDPGEIPELLNISRPDIIADIHREYAAAGADVITANTFGANRAKAGERSDELIRAAVKIAREAAPDKYIALDLGPTGRLAEPAGDMSFDEAYGVFAAAVEAGSDADVILIETMSDMTELRAALLAAREHSDKPVLATMTFAENGRTFTGVSAECFALTASPLADVIGVNCSLGPKELLPIVGKLVTLTDKPVIVQPNAGLPDSRGNYGVGAAEFAEYAEKFLDLGVRIVGGCCGTTPEHISRLASLAKGRKPLPSRYIPRAGVCSATKAVFIDGVRVIGERINPTGKKAMKAALIAGDYDYAAKQAVEQTEAGADILDVNAGLPEIDEKSVLPELVRRVCRVTDLPLQIDTSDPIAAENALRVYPGKAVINSVNGEERSLSSVLPLAAKYGAAVVTLTVDERGVPKTADERVAIADKIIARARTYGVPERDIYVDCLTLTVGAEQEQALLTLEAIRRVRAAHPEVHAVLGVSNVSFGLPARRAINSAFLTAAMWAGLDLPILNPNLPENMQAVRAFNVLTCRDRGCAEWSARYANADIAITESRSSAAPSSSDGNDLHALVVKGLPAADETRRLLESGSAPLDIVNGMLIPALGEIGDAYEAGKAFLPQLLASADSAKESFSVIRERMPSAAGGKGVVVLATVKGDVHDIGKNIAATVLENYGYTVVDLGKNVPPEDVVSAVRAHSAKLCGLSALMTTTVPHMAETISLLRSECPSCRIMVGGAVLTEDYAKKIGADYYCKDALADVRIAAEVYGK</sequence>
<evidence type="ECO:0000313" key="25">
    <source>
        <dbReference type="Proteomes" id="UP000823990"/>
    </source>
</evidence>
<dbReference type="EC" id="2.1.1.13" evidence="6"/>
<keyword evidence="16" id="KW-0170">Cobalt</keyword>
<comment type="function">
    <text evidence="17">Catalyzes the transfer of a methyl group from methyl-cobalamin to homocysteine, yielding enzyme-bound cob(I)alamin and methionine. Subsequently, remethylates the cofactor using methyltetrahydrofolate.</text>
</comment>
<evidence type="ECO:0000256" key="3">
    <source>
        <dbReference type="ARBA" id="ARBA00001956"/>
    </source>
</evidence>
<dbReference type="GO" id="GO:0032259">
    <property type="term" value="P:methylation"/>
    <property type="evidence" value="ECO:0007669"/>
    <property type="project" value="UniProtKB-KW"/>
</dbReference>
<evidence type="ECO:0000259" key="21">
    <source>
        <dbReference type="PROSITE" id="PS50972"/>
    </source>
</evidence>
<feature type="domain" description="Pterin-binding" evidence="21">
    <location>
        <begin position="303"/>
        <end position="548"/>
    </location>
</feature>
<name>A0A9D1PZH2_9FIRM</name>
<evidence type="ECO:0000256" key="13">
    <source>
        <dbReference type="ARBA" id="ARBA00022723"/>
    </source>
</evidence>
<keyword evidence="9" id="KW-0028">Amino-acid biosynthesis</keyword>
<feature type="domain" description="Hcy-binding" evidence="20">
    <location>
        <begin position="2"/>
        <end position="275"/>
    </location>
</feature>
<evidence type="ECO:0000256" key="11">
    <source>
        <dbReference type="ARBA" id="ARBA00022679"/>
    </source>
</evidence>
<dbReference type="InterPro" id="IPR036594">
    <property type="entry name" value="Meth_synthase_dom"/>
</dbReference>
<accession>A0A9D1PZH2</accession>
<keyword evidence="14 19" id="KW-0862">Zinc</keyword>
<feature type="domain" description="B12-binding N-terminal" evidence="23">
    <location>
        <begin position="572"/>
        <end position="664"/>
    </location>
</feature>
<dbReference type="GO" id="GO:0046872">
    <property type="term" value="F:metal ion binding"/>
    <property type="evidence" value="ECO:0007669"/>
    <property type="project" value="UniProtKB-KW"/>
</dbReference>
<evidence type="ECO:0000256" key="16">
    <source>
        <dbReference type="ARBA" id="ARBA00023285"/>
    </source>
</evidence>
<proteinExistence type="inferred from homology"/>
<dbReference type="Pfam" id="PF02574">
    <property type="entry name" value="S-methyl_trans"/>
    <property type="match status" value="1"/>
</dbReference>
<comment type="similarity">
    <text evidence="5">Belongs to the vitamin-B12 dependent methionine synthase family.</text>
</comment>
<dbReference type="EMBL" id="DXHS01000031">
    <property type="protein sequence ID" value="HIW02071.1"/>
    <property type="molecule type" value="Genomic_DNA"/>
</dbReference>
<reference evidence="24" key="1">
    <citation type="journal article" date="2021" name="PeerJ">
        <title>Extensive microbial diversity within the chicken gut microbiome revealed by metagenomics and culture.</title>
        <authorList>
            <person name="Gilroy R."/>
            <person name="Ravi A."/>
            <person name="Getino M."/>
            <person name="Pursley I."/>
            <person name="Horton D.L."/>
            <person name="Alikhan N.F."/>
            <person name="Baker D."/>
            <person name="Gharbi K."/>
            <person name="Hall N."/>
            <person name="Watson M."/>
            <person name="Adriaenssens E.M."/>
            <person name="Foster-Nyarko E."/>
            <person name="Jarju S."/>
            <person name="Secka A."/>
            <person name="Antonio M."/>
            <person name="Oren A."/>
            <person name="Chaudhuri R.R."/>
            <person name="La Ragione R."/>
            <person name="Hildebrand F."/>
            <person name="Pallen M.J."/>
        </authorList>
    </citation>
    <scope>NUCLEOTIDE SEQUENCE</scope>
    <source>
        <strain evidence="24">12435</strain>
    </source>
</reference>
<dbReference type="GO" id="GO:0008705">
    <property type="term" value="F:methionine synthase activity"/>
    <property type="evidence" value="ECO:0007669"/>
    <property type="project" value="UniProtKB-EC"/>
</dbReference>
<dbReference type="PANTHER" id="PTHR45833">
    <property type="entry name" value="METHIONINE SYNTHASE"/>
    <property type="match status" value="1"/>
</dbReference>